<dbReference type="Pfam" id="PF24883">
    <property type="entry name" value="NPHP3_N"/>
    <property type="match status" value="1"/>
</dbReference>
<evidence type="ECO:0000259" key="2">
    <source>
        <dbReference type="Pfam" id="PF24883"/>
    </source>
</evidence>
<name>A0ABR2UXK9_9PEZI</name>
<protein>
    <submittedName>
        <fullName evidence="4">NACHT domain-containing protein</fullName>
    </submittedName>
</protein>
<feature type="domain" description="Nephrocystin 3-like N-terminal" evidence="2">
    <location>
        <begin position="311"/>
        <end position="461"/>
    </location>
</feature>
<gene>
    <name evidence="4" type="ORF">SUNI508_07382</name>
</gene>
<keyword evidence="1" id="KW-0677">Repeat</keyword>
<dbReference type="Pfam" id="PF25053">
    <property type="entry name" value="DUF7791"/>
    <property type="match status" value="1"/>
</dbReference>
<dbReference type="Proteomes" id="UP001408356">
    <property type="component" value="Unassembled WGS sequence"/>
</dbReference>
<feature type="domain" description="DUF7791" evidence="3">
    <location>
        <begin position="513"/>
        <end position="707"/>
    </location>
</feature>
<evidence type="ECO:0000259" key="3">
    <source>
        <dbReference type="Pfam" id="PF25053"/>
    </source>
</evidence>
<keyword evidence="5" id="KW-1185">Reference proteome</keyword>
<sequence length="996" mass="113117">MDPLSSLSLACNVLQLTEYGAKILSKTAEYRSSVDGRLREHGSLRDVLQSLKGLNAELTANMASGGDNTPISMPKVRLNAANNECIRLADDFESLRMSIKSMRYEARITFMKAALAEAKNNLNIASLVFLQHVSSTRHDQLLKSNNEVEGRIISTLTSTSDLMEAEIRALTAQLSNTSLGSIEDAFQKFQISNQIVLEELSQKLDAVLSQQTVSGLTSSHLSTQTESAQQKILDSISFPLMEERRHHIAQAYKHTYEWMLQPQGQAHEHWDDFARWARSRDENERVYWLYGKPDEQRQLILQTIRSIDNVTGSGKSTLMRFLYETIDGEEHLLPWGKAAQSSRLVTSSGFQDHQHRTPYRGYYGLYLHVKMVAHVPSLTSKFVPPNIWRKASTSTDTEIQWVNTDLIRTILRIVRAEIMHILFFIDGLDEFSGNDQERDDLLDLIHNFASFSNIKLCVSSRPWNVFQDAFTEASQLRLELLTEKDIRHVRELVRRVEDIPDDLDTYFTDLMDSIEPRHRKEASLLLQVALHKDTAFISLHPLRLLDLLHSEEGRDDFALNRINSGNALDFTDLRNMDFKLDSALRRLNSRCLGLLECRFMPGSTEKYEHYYDDLDSEEIPMSSPGAANEDGDEGMVIPYPDTHVPFPQSSNPIEFFNCHVDFLHRSFRDFLLTPINQQKLHLYYQGSFDARLFVCNARLLQLEELSRSVLAKETTIGLASYVLTAISVPEFRNTKVCELIAARIKPILDRLVHNATSEDLDIGPWYLCTSLLRYHQGKSSFLTIAIEFSLAAYVHANLTAESIRNKQGRPLLDYLVLGGFNCASPLAAFPDLELVRKGLDLGADPNEIDPSRSSHKWSVWVWFLSEMHQEYENIIRHDDLHDSEYTQWLYTVQRVRLATAHLLLHHGASPVVTAGLRIHEGSEDSPWELSLIHAEHTEFGVTGPSLGFISVADYLATLRDKYIMAAAELEACIALASEKLAAQSMRRITGYVVGTQ</sequence>
<accession>A0ABR2UXK9</accession>
<proteinExistence type="predicted"/>
<organism evidence="4 5">
    <name type="scientific">Seiridium unicorne</name>
    <dbReference type="NCBI Taxonomy" id="138068"/>
    <lineage>
        <taxon>Eukaryota</taxon>
        <taxon>Fungi</taxon>
        <taxon>Dikarya</taxon>
        <taxon>Ascomycota</taxon>
        <taxon>Pezizomycotina</taxon>
        <taxon>Sordariomycetes</taxon>
        <taxon>Xylariomycetidae</taxon>
        <taxon>Amphisphaeriales</taxon>
        <taxon>Sporocadaceae</taxon>
        <taxon>Seiridium</taxon>
    </lineage>
</organism>
<dbReference type="InterPro" id="IPR056884">
    <property type="entry name" value="NPHP3-like_N"/>
</dbReference>
<dbReference type="PANTHER" id="PTHR10039:SF5">
    <property type="entry name" value="NACHT DOMAIN-CONTAINING PROTEIN"/>
    <property type="match status" value="1"/>
</dbReference>
<reference evidence="4 5" key="1">
    <citation type="journal article" date="2024" name="J. Plant Pathol.">
        <title>Sequence and assembly of the genome of Seiridium unicorne, isolate CBS 538.82, causal agent of cypress canker disease.</title>
        <authorList>
            <person name="Scali E."/>
            <person name="Rocca G.D."/>
            <person name="Danti R."/>
            <person name="Garbelotto M."/>
            <person name="Barberini S."/>
            <person name="Baroncelli R."/>
            <person name="Emiliani G."/>
        </authorList>
    </citation>
    <scope>NUCLEOTIDE SEQUENCE [LARGE SCALE GENOMIC DNA]</scope>
    <source>
        <strain evidence="4 5">BM-138-508</strain>
    </source>
</reference>
<dbReference type="EMBL" id="JARVKF010000320">
    <property type="protein sequence ID" value="KAK9419407.1"/>
    <property type="molecule type" value="Genomic_DNA"/>
</dbReference>
<dbReference type="PANTHER" id="PTHR10039">
    <property type="entry name" value="AMELOGENIN"/>
    <property type="match status" value="1"/>
</dbReference>
<comment type="caution">
    <text evidence="4">The sequence shown here is derived from an EMBL/GenBank/DDBJ whole genome shotgun (WGS) entry which is preliminary data.</text>
</comment>
<dbReference type="InterPro" id="IPR056693">
    <property type="entry name" value="DUF7791"/>
</dbReference>
<evidence type="ECO:0000256" key="1">
    <source>
        <dbReference type="ARBA" id="ARBA00022737"/>
    </source>
</evidence>
<evidence type="ECO:0000313" key="5">
    <source>
        <dbReference type="Proteomes" id="UP001408356"/>
    </source>
</evidence>
<evidence type="ECO:0000313" key="4">
    <source>
        <dbReference type="EMBL" id="KAK9419407.1"/>
    </source>
</evidence>